<organism evidence="2 3">
    <name type="scientific">Kribbella albertanoniae</name>
    <dbReference type="NCBI Taxonomy" id="1266829"/>
    <lineage>
        <taxon>Bacteria</taxon>
        <taxon>Bacillati</taxon>
        <taxon>Actinomycetota</taxon>
        <taxon>Actinomycetes</taxon>
        <taxon>Propionibacteriales</taxon>
        <taxon>Kribbellaceae</taxon>
        <taxon>Kribbella</taxon>
    </lineage>
</organism>
<evidence type="ECO:0000256" key="1">
    <source>
        <dbReference type="SAM" id="Phobius"/>
    </source>
</evidence>
<keyword evidence="1" id="KW-1133">Transmembrane helix</keyword>
<proteinExistence type="predicted"/>
<reference evidence="2 3" key="1">
    <citation type="submission" date="2019-03" db="EMBL/GenBank/DDBJ databases">
        <title>Draft genome sequences of novel Actinobacteria.</title>
        <authorList>
            <person name="Sahin N."/>
            <person name="Ay H."/>
            <person name="Saygin H."/>
        </authorList>
    </citation>
    <scope>NUCLEOTIDE SEQUENCE [LARGE SCALE GENOMIC DNA]</scope>
    <source>
        <strain evidence="2 3">JCM 30547</strain>
    </source>
</reference>
<dbReference type="Proteomes" id="UP000295075">
    <property type="component" value="Unassembled WGS sequence"/>
</dbReference>
<dbReference type="RefSeq" id="WP_132402452.1">
    <property type="nucleotide sequence ID" value="NZ_SMKA01000010.1"/>
</dbReference>
<evidence type="ECO:0000313" key="2">
    <source>
        <dbReference type="EMBL" id="TDC34032.1"/>
    </source>
</evidence>
<dbReference type="EMBL" id="SMKA01000010">
    <property type="protein sequence ID" value="TDC34032.1"/>
    <property type="molecule type" value="Genomic_DNA"/>
</dbReference>
<keyword evidence="1" id="KW-0812">Transmembrane</keyword>
<accession>A0A4R4QFV5</accession>
<sequence>MPKQSDKAAVLTTRHALICLIAMLVGAAAGGLLYLATESVPLAVLTGGASFVKAWQFLDSVIG</sequence>
<protein>
    <submittedName>
        <fullName evidence="2">Uncharacterized protein</fullName>
    </submittedName>
</protein>
<name>A0A4R4QFV5_9ACTN</name>
<evidence type="ECO:0000313" key="3">
    <source>
        <dbReference type="Proteomes" id="UP000295075"/>
    </source>
</evidence>
<feature type="transmembrane region" description="Helical" evidence="1">
    <location>
        <begin position="16"/>
        <end position="36"/>
    </location>
</feature>
<keyword evidence="3" id="KW-1185">Reference proteome</keyword>
<gene>
    <name evidence="2" type="ORF">E1261_04820</name>
</gene>
<comment type="caution">
    <text evidence="2">The sequence shown here is derived from an EMBL/GenBank/DDBJ whole genome shotgun (WGS) entry which is preliminary data.</text>
</comment>
<dbReference type="AlphaFoldDB" id="A0A4R4QFV5"/>
<keyword evidence="1" id="KW-0472">Membrane</keyword>